<dbReference type="RefSeq" id="WP_204517834.1">
    <property type="nucleotide sequence ID" value="NZ_BAABIN010000007.1"/>
</dbReference>
<evidence type="ECO:0000259" key="1">
    <source>
        <dbReference type="Pfam" id="PF07238"/>
    </source>
</evidence>
<dbReference type="Proteomes" id="UP000717624">
    <property type="component" value="Unassembled WGS sequence"/>
</dbReference>
<evidence type="ECO:0000313" key="3">
    <source>
        <dbReference type="Proteomes" id="UP000717624"/>
    </source>
</evidence>
<dbReference type="Pfam" id="PF07238">
    <property type="entry name" value="PilZ"/>
    <property type="match status" value="1"/>
</dbReference>
<dbReference type="InterPro" id="IPR009875">
    <property type="entry name" value="PilZ_domain"/>
</dbReference>
<dbReference type="AlphaFoldDB" id="A0A939BP77"/>
<comment type="caution">
    <text evidence="2">The sequence shown here is derived from an EMBL/GenBank/DDBJ whole genome shotgun (WGS) entry which is preliminary data.</text>
</comment>
<reference evidence="2" key="1">
    <citation type="submission" date="2021-01" db="EMBL/GenBank/DDBJ databases">
        <title>Genomic Encyclopedia of Type Strains, Phase IV (KMG-IV): sequencing the most valuable type-strain genomes for metagenomic binning, comparative biology and taxonomic classification.</title>
        <authorList>
            <person name="Goeker M."/>
        </authorList>
    </citation>
    <scope>NUCLEOTIDE SEQUENCE</scope>
    <source>
        <strain evidence="2">DSM 25523</strain>
    </source>
</reference>
<organism evidence="2 3">
    <name type="scientific">Brevibacillus fulvus</name>
    <dbReference type="NCBI Taxonomy" id="1125967"/>
    <lineage>
        <taxon>Bacteria</taxon>
        <taxon>Bacillati</taxon>
        <taxon>Bacillota</taxon>
        <taxon>Bacilli</taxon>
        <taxon>Bacillales</taxon>
        <taxon>Paenibacillaceae</taxon>
        <taxon>Brevibacillus</taxon>
    </lineage>
</organism>
<sequence length="151" mass="16969">MNAIQNGQKRKFFRLSLDPPLIARMIIITINGKSLETGTAEVLIDDIAAGGLRFLSNLSLPVDSRVVLQFETEVLGQQVKVYGHTIRCSEIMDGIKQYGFLVTMDEEKHAELAALVNKLSIRLRKRVPNGNFYLGDKLQFFKNMQKPSAES</sequence>
<dbReference type="GO" id="GO:0035438">
    <property type="term" value="F:cyclic-di-GMP binding"/>
    <property type="evidence" value="ECO:0007669"/>
    <property type="project" value="InterPro"/>
</dbReference>
<dbReference type="EMBL" id="JAFBEB010000004">
    <property type="protein sequence ID" value="MBM7590145.1"/>
    <property type="molecule type" value="Genomic_DNA"/>
</dbReference>
<proteinExistence type="predicted"/>
<name>A0A939BP77_9BACL</name>
<feature type="domain" description="PilZ" evidence="1">
    <location>
        <begin position="8"/>
        <end position="117"/>
    </location>
</feature>
<protein>
    <recommendedName>
        <fullName evidence="1">PilZ domain-containing protein</fullName>
    </recommendedName>
</protein>
<accession>A0A939BP77</accession>
<gene>
    <name evidence="2" type="ORF">JOD01_001746</name>
</gene>
<keyword evidence="3" id="KW-1185">Reference proteome</keyword>
<evidence type="ECO:0000313" key="2">
    <source>
        <dbReference type="EMBL" id="MBM7590145.1"/>
    </source>
</evidence>